<name>A0AAN6TVC7_9PEZI</name>
<feature type="transmembrane region" description="Helical" evidence="4">
    <location>
        <begin position="53"/>
        <end position="73"/>
    </location>
</feature>
<dbReference type="EMBL" id="MU853234">
    <property type="protein sequence ID" value="KAK4121368.1"/>
    <property type="molecule type" value="Genomic_DNA"/>
</dbReference>
<evidence type="ECO:0000256" key="3">
    <source>
        <dbReference type="SAM" id="MobiDB-lite"/>
    </source>
</evidence>
<dbReference type="RefSeq" id="XP_062645139.1">
    <property type="nucleotide sequence ID" value="XM_062790696.1"/>
</dbReference>
<evidence type="ECO:0000256" key="4">
    <source>
        <dbReference type="SAM" id="Phobius"/>
    </source>
</evidence>
<dbReference type="InterPro" id="IPR049326">
    <property type="entry name" value="Rhodopsin_dom_fungi"/>
</dbReference>
<keyword evidence="7" id="KW-1185">Reference proteome</keyword>
<reference evidence="6" key="1">
    <citation type="journal article" date="2023" name="Mol. Phylogenet. Evol.">
        <title>Genome-scale phylogeny and comparative genomics of the fungal order Sordariales.</title>
        <authorList>
            <person name="Hensen N."/>
            <person name="Bonometti L."/>
            <person name="Westerberg I."/>
            <person name="Brannstrom I.O."/>
            <person name="Guillou S."/>
            <person name="Cros-Aarteil S."/>
            <person name="Calhoun S."/>
            <person name="Haridas S."/>
            <person name="Kuo A."/>
            <person name="Mondo S."/>
            <person name="Pangilinan J."/>
            <person name="Riley R."/>
            <person name="LaButti K."/>
            <person name="Andreopoulos B."/>
            <person name="Lipzen A."/>
            <person name="Chen C."/>
            <person name="Yan M."/>
            <person name="Daum C."/>
            <person name="Ng V."/>
            <person name="Clum A."/>
            <person name="Steindorff A."/>
            <person name="Ohm R.A."/>
            <person name="Martin F."/>
            <person name="Silar P."/>
            <person name="Natvig D.O."/>
            <person name="Lalanne C."/>
            <person name="Gautier V."/>
            <person name="Ament-Velasquez S.L."/>
            <person name="Kruys A."/>
            <person name="Hutchinson M.I."/>
            <person name="Powell A.J."/>
            <person name="Barry K."/>
            <person name="Miller A.N."/>
            <person name="Grigoriev I.V."/>
            <person name="Debuchy R."/>
            <person name="Gladieux P."/>
            <person name="Hiltunen Thoren M."/>
            <person name="Johannesson H."/>
        </authorList>
    </citation>
    <scope>NUCLEOTIDE SEQUENCE</scope>
    <source>
        <strain evidence="6">CBS 731.68</strain>
    </source>
</reference>
<feature type="transmembrane region" description="Helical" evidence="4">
    <location>
        <begin position="616"/>
        <end position="635"/>
    </location>
</feature>
<feature type="compositionally biased region" description="Basic and acidic residues" evidence="3">
    <location>
        <begin position="940"/>
        <end position="958"/>
    </location>
</feature>
<comment type="subcellular location">
    <subcellularLocation>
        <location evidence="1">Cell inner membrane</location>
        <topology evidence="1">Multi-pass membrane protein</topology>
    </subcellularLocation>
</comment>
<keyword evidence="4" id="KW-1133">Transmembrane helix</keyword>
<feature type="transmembrane region" description="Helical" evidence="4">
    <location>
        <begin position="416"/>
        <end position="437"/>
    </location>
</feature>
<feature type="transmembrane region" description="Helical" evidence="4">
    <location>
        <begin position="857"/>
        <end position="879"/>
    </location>
</feature>
<dbReference type="InterPro" id="IPR050375">
    <property type="entry name" value="MFS_TsgA-like"/>
</dbReference>
<dbReference type="GeneID" id="87827466"/>
<dbReference type="PANTHER" id="PTHR43702:SF13">
    <property type="entry name" value="MONOSACCHARIDE TRANSPORTER, PUTATIVE (AFU_ORTHOLOGUE AFUA_4G06630)-RELATED"/>
    <property type="match status" value="1"/>
</dbReference>
<evidence type="ECO:0000313" key="7">
    <source>
        <dbReference type="Proteomes" id="UP001302602"/>
    </source>
</evidence>
<dbReference type="Gene3D" id="1.20.1250.20">
    <property type="entry name" value="MFS general substrate transporter like domains"/>
    <property type="match status" value="2"/>
</dbReference>
<feature type="transmembrane region" description="Helical" evidence="4">
    <location>
        <begin position="497"/>
        <end position="524"/>
    </location>
</feature>
<feature type="transmembrane region" description="Helical" evidence="4">
    <location>
        <begin position="530"/>
        <end position="549"/>
    </location>
</feature>
<keyword evidence="4" id="KW-0812">Transmembrane</keyword>
<comment type="caution">
    <text evidence="6">The sequence shown here is derived from an EMBL/GenBank/DDBJ whole genome shotgun (WGS) entry which is preliminary data.</text>
</comment>
<feature type="domain" description="Rhodopsin" evidence="5">
    <location>
        <begin position="32"/>
        <end position="280"/>
    </location>
</feature>
<gene>
    <name evidence="6" type="ORF">N657DRAFT_623734</name>
</gene>
<sequence>MSDSTPGSPDRGPAVFAVTTATLCLATLFVAARLVTRVGIVRRTRACDHMMTLAWLIAVFLSTSVILAAKRGLGRHERDIDPDKRSGLRRCEYVFSVLYNPVLMATKTSILLFYLRLSKQTQRTLRLASWATMGVVNVAGTVLTFINIFQCQPVRAAWDITVQRQRCIPLLTEFICSAPVNVVTDLAILALPIPVLTSMRLPPRQKTILVATFALGIFVTVVDVIRIYYLQQAIDRAPTARYGQSDDFSWNASLALMWSAVEVNVGIICACIPTLKPLFIRILPVMLVDGRGAQGSSSTLVGGSSGRKASIPAPLLLPTPPTSAESISPGSDNLNNSNEADDDEISIRDFLSNAVPAPVPPPRPYHQHPSMTTITTTIRRGPRQLTSRTTRSKRNLQFISLPATSKSLLTLSAKESLLYSAMVSSTLFFLWGFSYGLLNSINNAAAAVTGMSEAQTLGLTAVYFGGGYLAGPGAVFGKDRPSSKRRGWRIERRRSGLDVSSVGWFKGTFIAGVLVYGIGTIMIWPGAVVGAYGGFVASSFVIGLGLAVLETAANPFLVLCGPPSYADARLLLAQGVQAVGSVLSGVLADRVFFEGLLLHENSGGGGSTTTLINVQWTYLAITLLAALLALFFYYIPLPEASDADLAEAAARLPVDSKQRSVGGIPLRTWALALAVFSQWCYVSAQETMSLFSEHLLTSFASEDPMTGPSSTTTTTAASTHQHHHFLNLTLSLPNTLLLSHALFAFSRFLAGSISLLSAKTKLTNKSHHPISLLLLRLLPTPRTLLTLSITLSTTSALTLVLLLLLSPSSKSNSTNMNTNPHLTSIPPLLLFPFFSAPIWPLLFSLGLRGQGSNTKSAAAWITAGGCGPGAWVFVSYAIIHHHPSQNNVQVGMVVVFVVVSVLTAVAGVFPAFLGVVKPARKLVDAYTSVSVSEGGNIEGGTREEGSDVEGRVGRKDGGEGGLLAQRLRPSRPGGVRSLSGYLNSNWTTASSDQQEAQLPQRAPWENEVLDTSMLRDRA</sequence>
<feature type="transmembrane region" description="Helical" evidence="4">
    <location>
        <begin position="93"/>
        <end position="115"/>
    </location>
</feature>
<dbReference type="AlphaFoldDB" id="A0AAN6TVC7"/>
<dbReference type="GO" id="GO:0005886">
    <property type="term" value="C:plasma membrane"/>
    <property type="evidence" value="ECO:0007669"/>
    <property type="project" value="UniProtKB-SubCell"/>
</dbReference>
<feature type="compositionally biased region" description="Polar residues" evidence="3">
    <location>
        <begin position="325"/>
        <end position="338"/>
    </location>
</feature>
<keyword evidence="4" id="KW-0472">Membrane</keyword>
<reference evidence="6" key="2">
    <citation type="submission" date="2023-05" db="EMBL/GenBank/DDBJ databases">
        <authorList>
            <consortium name="Lawrence Berkeley National Laboratory"/>
            <person name="Steindorff A."/>
            <person name="Hensen N."/>
            <person name="Bonometti L."/>
            <person name="Westerberg I."/>
            <person name="Brannstrom I.O."/>
            <person name="Guillou S."/>
            <person name="Cros-Aarteil S."/>
            <person name="Calhoun S."/>
            <person name="Haridas S."/>
            <person name="Kuo A."/>
            <person name="Mondo S."/>
            <person name="Pangilinan J."/>
            <person name="Riley R."/>
            <person name="Labutti K."/>
            <person name="Andreopoulos B."/>
            <person name="Lipzen A."/>
            <person name="Chen C."/>
            <person name="Yanf M."/>
            <person name="Daum C."/>
            <person name="Ng V."/>
            <person name="Clum A."/>
            <person name="Ohm R."/>
            <person name="Martin F."/>
            <person name="Silar P."/>
            <person name="Natvig D."/>
            <person name="Lalanne C."/>
            <person name="Gautier V."/>
            <person name="Ament-Velasquez S.L."/>
            <person name="Kruys A."/>
            <person name="Hutchinson M.I."/>
            <person name="Powell A.J."/>
            <person name="Barry K."/>
            <person name="Miller A.N."/>
            <person name="Grigoriev I.V."/>
            <person name="Debuchy R."/>
            <person name="Gladieux P."/>
            <person name="Thoren M.H."/>
            <person name="Johannesson H."/>
        </authorList>
    </citation>
    <scope>NUCLEOTIDE SEQUENCE</scope>
    <source>
        <strain evidence="6">CBS 731.68</strain>
    </source>
</reference>
<feature type="transmembrane region" description="Helical" evidence="4">
    <location>
        <begin position="784"/>
        <end position="805"/>
    </location>
</feature>
<feature type="region of interest" description="Disordered" evidence="3">
    <location>
        <begin position="934"/>
        <end position="1018"/>
    </location>
</feature>
<proteinExistence type="predicted"/>
<keyword evidence="2" id="KW-1003">Cell membrane</keyword>
<feature type="transmembrane region" description="Helical" evidence="4">
    <location>
        <begin position="208"/>
        <end position="229"/>
    </location>
</feature>
<feature type="transmembrane region" description="Helical" evidence="4">
    <location>
        <begin position="825"/>
        <end position="845"/>
    </location>
</feature>
<feature type="transmembrane region" description="Helical" evidence="4">
    <location>
        <begin position="457"/>
        <end position="476"/>
    </location>
</feature>
<dbReference type="PANTHER" id="PTHR43702">
    <property type="entry name" value="L-FUCOSE-PROTON SYMPORTER"/>
    <property type="match status" value="1"/>
</dbReference>
<organism evidence="6 7">
    <name type="scientific">Parathielavia appendiculata</name>
    <dbReference type="NCBI Taxonomy" id="2587402"/>
    <lineage>
        <taxon>Eukaryota</taxon>
        <taxon>Fungi</taxon>
        <taxon>Dikarya</taxon>
        <taxon>Ascomycota</taxon>
        <taxon>Pezizomycotina</taxon>
        <taxon>Sordariomycetes</taxon>
        <taxon>Sordariomycetidae</taxon>
        <taxon>Sordariales</taxon>
        <taxon>Chaetomiaceae</taxon>
        <taxon>Parathielavia</taxon>
    </lineage>
</organism>
<feature type="transmembrane region" description="Helical" evidence="4">
    <location>
        <begin position="737"/>
        <end position="758"/>
    </location>
</feature>
<dbReference type="SUPFAM" id="SSF103473">
    <property type="entry name" value="MFS general substrate transporter"/>
    <property type="match status" value="1"/>
</dbReference>
<evidence type="ECO:0000313" key="6">
    <source>
        <dbReference type="EMBL" id="KAK4121368.1"/>
    </source>
</evidence>
<evidence type="ECO:0000259" key="5">
    <source>
        <dbReference type="Pfam" id="PF20684"/>
    </source>
</evidence>
<feature type="transmembrane region" description="Helical" evidence="4">
    <location>
        <begin position="12"/>
        <end position="32"/>
    </location>
</feature>
<accession>A0AAN6TVC7</accession>
<protein>
    <recommendedName>
        <fullName evidence="5">Rhodopsin domain-containing protein</fullName>
    </recommendedName>
</protein>
<dbReference type="Pfam" id="PF20684">
    <property type="entry name" value="Fung_rhodopsin"/>
    <property type="match status" value="1"/>
</dbReference>
<dbReference type="InterPro" id="IPR036259">
    <property type="entry name" value="MFS_trans_sf"/>
</dbReference>
<feature type="region of interest" description="Disordered" evidence="3">
    <location>
        <begin position="311"/>
        <end position="339"/>
    </location>
</feature>
<feature type="transmembrane region" description="Helical" evidence="4">
    <location>
        <begin position="127"/>
        <end position="150"/>
    </location>
</feature>
<feature type="compositionally biased region" description="Polar residues" evidence="3">
    <location>
        <begin position="980"/>
        <end position="997"/>
    </location>
</feature>
<dbReference type="Proteomes" id="UP001302602">
    <property type="component" value="Unassembled WGS sequence"/>
</dbReference>
<feature type="transmembrane region" description="Helical" evidence="4">
    <location>
        <begin position="891"/>
        <end position="916"/>
    </location>
</feature>
<evidence type="ECO:0000256" key="1">
    <source>
        <dbReference type="ARBA" id="ARBA00004429"/>
    </source>
</evidence>
<evidence type="ECO:0000256" key="2">
    <source>
        <dbReference type="ARBA" id="ARBA00022475"/>
    </source>
</evidence>